<feature type="region of interest" description="Disordered" evidence="1">
    <location>
        <begin position="177"/>
        <end position="257"/>
    </location>
</feature>
<feature type="compositionally biased region" description="Pro residues" evidence="1">
    <location>
        <begin position="504"/>
        <end position="520"/>
    </location>
</feature>
<keyword evidence="5" id="KW-1185">Reference proteome</keyword>
<feature type="compositionally biased region" description="Pro residues" evidence="1">
    <location>
        <begin position="457"/>
        <end position="470"/>
    </location>
</feature>
<evidence type="ECO:0000313" key="5">
    <source>
        <dbReference type="Proteomes" id="UP000825729"/>
    </source>
</evidence>
<evidence type="ECO:0000259" key="3">
    <source>
        <dbReference type="Pfam" id="PF24620"/>
    </source>
</evidence>
<evidence type="ECO:0008006" key="6">
    <source>
        <dbReference type="Google" id="ProtNLM"/>
    </source>
</evidence>
<feature type="domain" description="DUF7625" evidence="3">
    <location>
        <begin position="548"/>
        <end position="641"/>
    </location>
</feature>
<feature type="compositionally biased region" description="Polar residues" evidence="1">
    <location>
        <begin position="178"/>
        <end position="209"/>
    </location>
</feature>
<comment type="caution">
    <text evidence="4">The sequence shown here is derived from an EMBL/GenBank/DDBJ whole genome shotgun (WGS) entry which is preliminary data.</text>
</comment>
<dbReference type="PANTHER" id="PTHR14379">
    <property type="entry name" value="LIMKAIN B LKAP"/>
    <property type="match status" value="1"/>
</dbReference>
<dbReference type="Pfam" id="PF01936">
    <property type="entry name" value="NYN"/>
    <property type="match status" value="1"/>
</dbReference>
<dbReference type="GO" id="GO:0005777">
    <property type="term" value="C:peroxisome"/>
    <property type="evidence" value="ECO:0007669"/>
    <property type="project" value="InterPro"/>
</dbReference>
<dbReference type="EMBL" id="JAINDJ010000002">
    <property type="protein sequence ID" value="KAG9459944.1"/>
    <property type="molecule type" value="Genomic_DNA"/>
</dbReference>
<dbReference type="CDD" id="cd10910">
    <property type="entry name" value="PIN_limkain_b1_N_like"/>
    <property type="match status" value="1"/>
</dbReference>
<feature type="domain" description="NYN" evidence="2">
    <location>
        <begin position="25"/>
        <end position="162"/>
    </location>
</feature>
<feature type="region of interest" description="Disordered" evidence="1">
    <location>
        <begin position="457"/>
        <end position="553"/>
    </location>
</feature>
<dbReference type="GO" id="GO:0010468">
    <property type="term" value="P:regulation of gene expression"/>
    <property type="evidence" value="ECO:0007669"/>
    <property type="project" value="InterPro"/>
</dbReference>
<dbReference type="GO" id="GO:0004540">
    <property type="term" value="F:RNA nuclease activity"/>
    <property type="evidence" value="ECO:0007669"/>
    <property type="project" value="InterPro"/>
</dbReference>
<evidence type="ECO:0000256" key="1">
    <source>
        <dbReference type="SAM" id="MobiDB-lite"/>
    </source>
</evidence>
<feature type="compositionally biased region" description="Polar residues" evidence="1">
    <location>
        <begin position="226"/>
        <end position="257"/>
    </location>
</feature>
<dbReference type="Gene3D" id="3.40.50.1010">
    <property type="entry name" value="5'-nuclease"/>
    <property type="match status" value="1"/>
</dbReference>
<evidence type="ECO:0000259" key="2">
    <source>
        <dbReference type="Pfam" id="PF01936"/>
    </source>
</evidence>
<dbReference type="InterPro" id="IPR056042">
    <property type="entry name" value="DUF7625"/>
</dbReference>
<name>A0AAV7FFY5_ARIFI</name>
<gene>
    <name evidence="4" type="ORF">H6P81_004452</name>
</gene>
<proteinExistence type="predicted"/>
<dbReference type="InterPro" id="IPR024768">
    <property type="entry name" value="Marf1"/>
</dbReference>
<sequence>MGGGSTNGGSASSSMSSAGEYALSKTSVWWDIENCHVPKGCDPHSIAQNISMALQNMDYRGPLTISAYGDTYKIPAAVQHALSSTGIALNHVPAGVKDASHKKILVDMLFWAVDNPAPANYLLISGDRDFSNALHQLRLRRYNILLAQPQNVSAPLVAAAKNVWLWTSLVGGGPPLSNCDSSPPGNGSTTNAEFRPVNSDNPHFGSQKSYGDGRADNKHKVKQPWRNLSQPNLTRSSSSEFRQPSGGTQEGFTTGNYDRTNPIWRPAVSQTPMSASGPCSTEYVENAYPNFTGANSAVSHPPPVNLPTSGYNMPQRPPSTFGFPPQSVYMPGKPFNEAPHKFFSDNTAKTTAASTPNVGPPRPDLLRNNGGPIPGYMKNLYPLQPLRPSDIVTAQPTYVSGNLGPPYSSVNGSQPLPHMPDGQTFTSCPPASVPDMRRLNLSEWPVGVQNVSAFPPNLPPFFPSPHPPSGQYPGGPDYQTPPQPAMGEAPRPPSGQYPRGPEYQTPPQPAMGEAPRPPSGQYPRGPEYQTPPQPAMGEATARGQWAASGNSQPSNHDLGLAGTILLALDSLKEEMIVPTEANVADCIHYGELNQPNFDVKKALSHALELQLIVMHSAGGALQVYIPKDKKLWQCVNPINTNIKKGKQRCEAVKKFITSVGGRAAMMASPCRYKAAAILKSTCLTGSTLGEVFQILHTIITVKKWVIPHPSGWQPLTINVFDTGIDSAT</sequence>
<dbReference type="PANTHER" id="PTHR14379:SF3">
    <property type="entry name" value="MEIOSIS REGULATOR AND MRNA STABILITY FACTOR 1"/>
    <property type="match status" value="1"/>
</dbReference>
<dbReference type="InterPro" id="IPR021139">
    <property type="entry name" value="NYN"/>
</dbReference>
<dbReference type="AlphaFoldDB" id="A0AAV7FFY5"/>
<feature type="compositionally biased region" description="Pro residues" evidence="1">
    <location>
        <begin position="479"/>
        <end position="495"/>
    </location>
</feature>
<organism evidence="4 5">
    <name type="scientific">Aristolochia fimbriata</name>
    <name type="common">White veined hardy Dutchman's pipe vine</name>
    <dbReference type="NCBI Taxonomy" id="158543"/>
    <lineage>
        <taxon>Eukaryota</taxon>
        <taxon>Viridiplantae</taxon>
        <taxon>Streptophyta</taxon>
        <taxon>Embryophyta</taxon>
        <taxon>Tracheophyta</taxon>
        <taxon>Spermatophyta</taxon>
        <taxon>Magnoliopsida</taxon>
        <taxon>Magnoliidae</taxon>
        <taxon>Piperales</taxon>
        <taxon>Aristolochiaceae</taxon>
        <taxon>Aristolochia</taxon>
    </lineage>
</organism>
<accession>A0AAV7FFY5</accession>
<evidence type="ECO:0000313" key="4">
    <source>
        <dbReference type="EMBL" id="KAG9459944.1"/>
    </source>
</evidence>
<dbReference type="Proteomes" id="UP000825729">
    <property type="component" value="Unassembled WGS sequence"/>
</dbReference>
<protein>
    <recommendedName>
        <fullName evidence="6">NYN domain-containing protein</fullName>
    </recommendedName>
</protein>
<reference evidence="4 5" key="1">
    <citation type="submission" date="2021-07" db="EMBL/GenBank/DDBJ databases">
        <title>The Aristolochia fimbriata genome: insights into angiosperm evolution, floral development and chemical biosynthesis.</title>
        <authorList>
            <person name="Jiao Y."/>
        </authorList>
    </citation>
    <scope>NUCLEOTIDE SEQUENCE [LARGE SCALE GENOMIC DNA]</scope>
    <source>
        <strain evidence="4">IBCAS-2021</strain>
        <tissue evidence="4">Leaf</tissue>
    </source>
</reference>
<dbReference type="Pfam" id="PF24620">
    <property type="entry name" value="DUF7625"/>
    <property type="match status" value="1"/>
</dbReference>